<dbReference type="PANTHER" id="PTHR15204:SF0">
    <property type="entry name" value="LARGE PROLINE-RICH PROTEIN BAG6"/>
    <property type="match status" value="1"/>
</dbReference>
<name>A0A8K0MNX3_9ROSA</name>
<evidence type="ECO:0000256" key="2">
    <source>
        <dbReference type="SAM" id="MobiDB-lite"/>
    </source>
</evidence>
<dbReference type="GO" id="GO:0071818">
    <property type="term" value="C:BAT3 complex"/>
    <property type="evidence" value="ECO:0007669"/>
    <property type="project" value="TreeGrafter"/>
</dbReference>
<dbReference type="InterPro" id="IPR000626">
    <property type="entry name" value="Ubiquitin-like_dom"/>
</dbReference>
<dbReference type="InterPro" id="IPR029071">
    <property type="entry name" value="Ubiquitin-like_domsf"/>
</dbReference>
<proteinExistence type="predicted"/>
<accession>A0A8K0MNX3</accession>
<reference evidence="4" key="1">
    <citation type="submission" date="2020-03" db="EMBL/GenBank/DDBJ databases">
        <title>A high-quality chromosome-level genome assembly of a woody plant with both climbing and erect habits, Rhamnella rubrinervis.</title>
        <authorList>
            <person name="Lu Z."/>
            <person name="Yang Y."/>
            <person name="Zhu X."/>
            <person name="Sun Y."/>
        </authorList>
    </citation>
    <scope>NUCLEOTIDE SEQUENCE</scope>
    <source>
        <strain evidence="4">BYM</strain>
        <tissue evidence="4">Leaf</tissue>
    </source>
</reference>
<dbReference type="Gene3D" id="3.10.20.90">
    <property type="entry name" value="Phosphatidylinositol 3-kinase Catalytic Subunit, Chain A, domain 1"/>
    <property type="match status" value="1"/>
</dbReference>
<comment type="caution">
    <text evidence="4">The sequence shown here is derived from an EMBL/GenBank/DDBJ whole genome shotgun (WGS) entry which is preliminary data.</text>
</comment>
<feature type="coiled-coil region" evidence="1">
    <location>
        <begin position="297"/>
        <end position="324"/>
    </location>
</feature>
<dbReference type="OrthoDB" id="267397at2759"/>
<feature type="region of interest" description="Disordered" evidence="2">
    <location>
        <begin position="627"/>
        <end position="659"/>
    </location>
</feature>
<dbReference type="CDD" id="cd17039">
    <property type="entry name" value="Ubl_ubiquitin_like"/>
    <property type="match status" value="1"/>
</dbReference>
<dbReference type="FunFam" id="3.10.20.90:FF:000154">
    <property type="entry name" value="Large proline-rich protein BAG6"/>
    <property type="match status" value="1"/>
</dbReference>
<feature type="region of interest" description="Disordered" evidence="2">
    <location>
        <begin position="542"/>
        <end position="586"/>
    </location>
</feature>
<dbReference type="SMART" id="SM00213">
    <property type="entry name" value="UBQ"/>
    <property type="match status" value="1"/>
</dbReference>
<feature type="region of interest" description="Disordered" evidence="2">
    <location>
        <begin position="432"/>
        <end position="480"/>
    </location>
</feature>
<gene>
    <name evidence="4" type="ORF">FNV43_RR03470</name>
</gene>
<dbReference type="SUPFAM" id="SSF54236">
    <property type="entry name" value="Ubiquitin-like"/>
    <property type="match status" value="1"/>
</dbReference>
<evidence type="ECO:0000256" key="1">
    <source>
        <dbReference type="SAM" id="Coils"/>
    </source>
</evidence>
<feature type="compositionally biased region" description="Polar residues" evidence="2">
    <location>
        <begin position="549"/>
        <end position="566"/>
    </location>
</feature>
<dbReference type="InterPro" id="IPR019956">
    <property type="entry name" value="Ubiquitin_dom"/>
</dbReference>
<feature type="region of interest" description="Disordered" evidence="2">
    <location>
        <begin position="682"/>
        <end position="737"/>
    </location>
</feature>
<feature type="compositionally biased region" description="Polar residues" evidence="2">
    <location>
        <begin position="574"/>
        <end position="586"/>
    </location>
</feature>
<evidence type="ECO:0000313" key="4">
    <source>
        <dbReference type="EMBL" id="KAF3453037.1"/>
    </source>
</evidence>
<organism evidence="4 5">
    <name type="scientific">Rhamnella rubrinervis</name>
    <dbReference type="NCBI Taxonomy" id="2594499"/>
    <lineage>
        <taxon>Eukaryota</taxon>
        <taxon>Viridiplantae</taxon>
        <taxon>Streptophyta</taxon>
        <taxon>Embryophyta</taxon>
        <taxon>Tracheophyta</taxon>
        <taxon>Spermatophyta</taxon>
        <taxon>Magnoliopsida</taxon>
        <taxon>eudicotyledons</taxon>
        <taxon>Gunneridae</taxon>
        <taxon>Pentapetalae</taxon>
        <taxon>rosids</taxon>
        <taxon>fabids</taxon>
        <taxon>Rosales</taxon>
        <taxon>Rhamnaceae</taxon>
        <taxon>rhamnoid group</taxon>
        <taxon>Rhamneae</taxon>
        <taxon>Rhamnella</taxon>
    </lineage>
</organism>
<dbReference type="PRINTS" id="PR00348">
    <property type="entry name" value="UBIQUITIN"/>
</dbReference>
<protein>
    <recommendedName>
        <fullName evidence="3">Ubiquitin-like domain-containing protein</fullName>
    </recommendedName>
</protein>
<keyword evidence="5" id="KW-1185">Reference proteome</keyword>
<dbReference type="Proteomes" id="UP000796880">
    <property type="component" value="Unassembled WGS sequence"/>
</dbReference>
<dbReference type="GO" id="GO:0031593">
    <property type="term" value="F:polyubiquitin modification-dependent protein binding"/>
    <property type="evidence" value="ECO:0007669"/>
    <property type="project" value="TreeGrafter"/>
</dbReference>
<keyword evidence="1" id="KW-0175">Coiled coil</keyword>
<feature type="compositionally biased region" description="Polar residues" evidence="2">
    <location>
        <begin position="695"/>
        <end position="731"/>
    </location>
</feature>
<dbReference type="GO" id="GO:0051787">
    <property type="term" value="F:misfolded protein binding"/>
    <property type="evidence" value="ECO:0007669"/>
    <property type="project" value="TreeGrafter"/>
</dbReference>
<feature type="compositionally biased region" description="Polar residues" evidence="2">
    <location>
        <begin position="637"/>
        <end position="650"/>
    </location>
</feature>
<dbReference type="EMBL" id="VOIH02000002">
    <property type="protein sequence ID" value="KAF3453037.1"/>
    <property type="molecule type" value="Genomic_DNA"/>
</dbReference>
<evidence type="ECO:0000313" key="5">
    <source>
        <dbReference type="Proteomes" id="UP000796880"/>
    </source>
</evidence>
<dbReference type="AlphaFoldDB" id="A0A8K0MNX3"/>
<dbReference type="PANTHER" id="PTHR15204">
    <property type="entry name" value="LARGE PROLINE-RICH PROTEIN BAG6"/>
    <property type="match status" value="1"/>
</dbReference>
<feature type="domain" description="Ubiquitin-like" evidence="3">
    <location>
        <begin position="22"/>
        <end position="95"/>
    </location>
</feature>
<dbReference type="Pfam" id="PF00240">
    <property type="entry name" value="ubiquitin"/>
    <property type="match status" value="1"/>
</dbReference>
<dbReference type="GO" id="GO:0036503">
    <property type="term" value="P:ERAD pathway"/>
    <property type="evidence" value="ECO:0007669"/>
    <property type="project" value="TreeGrafter"/>
</dbReference>
<sequence length="737" mass="77879">MGSNVAEHTVGSDAVEGSEATIEIKIKTLDSQTYTLRVDKQMPVPVLKDQIASVTGVLSEQQRLICRGKVLKDDQLLSAYHVEDGHTLHMVVRQPIPLSSEGLPNYPAADPASSTSRGQSHQVAPGVVIETFSVPVQGDGVPPEINRIVSAVLGSIGIPNFGSGSEGFDVMELGSQRLERTSGATGMLDTTQLQAEHASMRVPSDRSHGTFGHPAAFSLGSPPPNVIPDSLTTLSQYLRRMRSEFDTMGRDGGSNGQAAAVHTAEVRSSGSAPSSGIRSEGFPTPASLAEVMLSTRQMLIEQAAESLLQLARQLENQVNVTESSIRLGTQSSAMRTGLMFHNLGAFLLELGRTIMTVRLGETPSEAVVNAGPAVFISQSAPNPIMVQPLPFQVASSFGAIPMGAVQPSSSLVNGLGSGFLPRRIDIQIRRGSSTATPNTNQEEHGDAQRHSGQGNPATGSGGENPVLQTTSRVSESPAIAGDTGVRVVPIRTMVAAVNGPFSRLPSDSSGNSVGLYYPVLGRFQHVASGLVSTEQGTQAFGERHPAGVHTQQQSSENAAQQRNTGDLSGDGSLPTPNMRQQEPSNARSININILSASRLQNNNDSGRQIPNTVMQFLRTLFPGGEFQLEDGAMDETPTGSEPDQARTSSGPVGAPEAEPRVSDEGIFLSSLLHQIMPFIAQQGSAEQGAVPPEQNDASETTMNQDSSNQAENSSVGTSRRPSDSKSCPPNSKRQKRE</sequence>
<evidence type="ECO:0000259" key="3">
    <source>
        <dbReference type="PROSITE" id="PS50053"/>
    </source>
</evidence>
<dbReference type="PROSITE" id="PS50053">
    <property type="entry name" value="UBIQUITIN_2"/>
    <property type="match status" value="1"/>
</dbReference>